<keyword evidence="1" id="KW-0732">Signal</keyword>
<gene>
    <name evidence="2" type="ORF">PENTCL1PPCAC_12010</name>
</gene>
<proteinExistence type="predicted"/>
<feature type="non-terminal residue" evidence="2">
    <location>
        <position position="1"/>
    </location>
</feature>
<evidence type="ECO:0000313" key="2">
    <source>
        <dbReference type="EMBL" id="GMS89835.1"/>
    </source>
</evidence>
<organism evidence="2 3">
    <name type="scientific">Pristionchus entomophagus</name>
    <dbReference type="NCBI Taxonomy" id="358040"/>
    <lineage>
        <taxon>Eukaryota</taxon>
        <taxon>Metazoa</taxon>
        <taxon>Ecdysozoa</taxon>
        <taxon>Nematoda</taxon>
        <taxon>Chromadorea</taxon>
        <taxon>Rhabditida</taxon>
        <taxon>Rhabditina</taxon>
        <taxon>Diplogasteromorpha</taxon>
        <taxon>Diplogasteroidea</taxon>
        <taxon>Neodiplogasteridae</taxon>
        <taxon>Pristionchus</taxon>
    </lineage>
</organism>
<protein>
    <recommendedName>
        <fullName evidence="4">UPAR/Ly6 domain-containing protein</fullName>
    </recommendedName>
</protein>
<name>A0AAV5TBR6_9BILA</name>
<keyword evidence="3" id="KW-1185">Reference proteome</keyword>
<dbReference type="SUPFAM" id="SSF57302">
    <property type="entry name" value="Snake toxin-like"/>
    <property type="match status" value="1"/>
</dbReference>
<dbReference type="CDD" id="cd00117">
    <property type="entry name" value="TFP"/>
    <property type="match status" value="1"/>
</dbReference>
<feature type="chain" id="PRO_5043741912" description="UPAR/Ly6 domain-containing protein" evidence="1">
    <location>
        <begin position="20"/>
        <end position="120"/>
    </location>
</feature>
<dbReference type="Proteomes" id="UP001432027">
    <property type="component" value="Unassembled WGS sequence"/>
</dbReference>
<dbReference type="InterPro" id="IPR045860">
    <property type="entry name" value="Snake_toxin-like_sf"/>
</dbReference>
<dbReference type="AlphaFoldDB" id="A0AAV5TBR6"/>
<accession>A0AAV5TBR6</accession>
<reference evidence="2" key="1">
    <citation type="submission" date="2023-10" db="EMBL/GenBank/DDBJ databases">
        <title>Genome assembly of Pristionchus species.</title>
        <authorList>
            <person name="Yoshida K."/>
            <person name="Sommer R.J."/>
        </authorList>
    </citation>
    <scope>NUCLEOTIDE SEQUENCE</scope>
    <source>
        <strain evidence="2">RS0144</strain>
    </source>
</reference>
<feature type="signal peptide" evidence="1">
    <location>
        <begin position="1"/>
        <end position="19"/>
    </location>
</feature>
<dbReference type="EMBL" id="BTSX01000003">
    <property type="protein sequence ID" value="GMS89835.1"/>
    <property type="molecule type" value="Genomic_DNA"/>
</dbReference>
<sequence>LDKMRGLLLLPTLFVIGQSLTCYHCIGSDCDTADSRITDTVVCPIGSFCQTTKFQYFDADINEVRATKPVRGCSVARGCMNSLNVEACKADPQQFMMVGCITRFCCDSDLCNTIEAKDLL</sequence>
<evidence type="ECO:0000256" key="1">
    <source>
        <dbReference type="SAM" id="SignalP"/>
    </source>
</evidence>
<comment type="caution">
    <text evidence="2">The sequence shown here is derived from an EMBL/GenBank/DDBJ whole genome shotgun (WGS) entry which is preliminary data.</text>
</comment>
<evidence type="ECO:0008006" key="4">
    <source>
        <dbReference type="Google" id="ProtNLM"/>
    </source>
</evidence>
<evidence type="ECO:0000313" key="3">
    <source>
        <dbReference type="Proteomes" id="UP001432027"/>
    </source>
</evidence>